<evidence type="ECO:0000313" key="18">
    <source>
        <dbReference type="EMBL" id="GAV46852.1"/>
    </source>
</evidence>
<dbReference type="FunFam" id="1.25.40.510:FF:000003">
    <property type="entry name" value="Nucleoporin GLE1"/>
    <property type="match status" value="1"/>
</dbReference>
<dbReference type="Gene3D" id="1.25.40.510">
    <property type="entry name" value="GLE1-like"/>
    <property type="match status" value="1"/>
</dbReference>
<keyword evidence="11" id="KW-0472">Membrane</keyword>
<evidence type="ECO:0000256" key="11">
    <source>
        <dbReference type="ARBA" id="ARBA00023136"/>
    </source>
</evidence>
<evidence type="ECO:0000256" key="9">
    <source>
        <dbReference type="ARBA" id="ARBA00023054"/>
    </source>
</evidence>
<gene>
    <name evidence="18" type="ORF">ZYGR_0A04500</name>
</gene>
<protein>
    <recommendedName>
        <fullName evidence="13">mRNA export factor GLE1</fullName>
    </recommendedName>
    <alternativeName>
        <fullName evidence="15">Nuclear pore protein GLE1</fullName>
    </alternativeName>
    <alternativeName>
        <fullName evidence="14">Nucleoporin GLE1</fullName>
    </alternativeName>
    <alternativeName>
        <fullName evidence="16">RNA export factor GLE1</fullName>
    </alternativeName>
</protein>
<evidence type="ECO:0000256" key="6">
    <source>
        <dbReference type="ARBA" id="ARBA00022816"/>
    </source>
</evidence>
<evidence type="ECO:0000256" key="7">
    <source>
        <dbReference type="ARBA" id="ARBA00022927"/>
    </source>
</evidence>
<dbReference type="EMBL" id="BDGX01000001">
    <property type="protein sequence ID" value="GAV46852.1"/>
    <property type="molecule type" value="Genomic_DNA"/>
</dbReference>
<evidence type="ECO:0000256" key="10">
    <source>
        <dbReference type="ARBA" id="ARBA00023132"/>
    </source>
</evidence>
<dbReference type="GO" id="GO:0031369">
    <property type="term" value="F:translation initiation factor binding"/>
    <property type="evidence" value="ECO:0007669"/>
    <property type="project" value="TreeGrafter"/>
</dbReference>
<evidence type="ECO:0000256" key="16">
    <source>
        <dbReference type="ARBA" id="ARBA00075681"/>
    </source>
</evidence>
<keyword evidence="6" id="KW-0509">mRNA transport</keyword>
<dbReference type="GO" id="GO:0005737">
    <property type="term" value="C:cytoplasm"/>
    <property type="evidence" value="ECO:0007669"/>
    <property type="project" value="UniProtKB-ARBA"/>
</dbReference>
<evidence type="ECO:0000256" key="5">
    <source>
        <dbReference type="ARBA" id="ARBA00022448"/>
    </source>
</evidence>
<dbReference type="InterPro" id="IPR012476">
    <property type="entry name" value="GLE1"/>
</dbReference>
<evidence type="ECO:0000256" key="14">
    <source>
        <dbReference type="ARBA" id="ARBA00029983"/>
    </source>
</evidence>
<comment type="caution">
    <text evidence="18">The sequence shown here is derived from an EMBL/GenBank/DDBJ whole genome shotgun (WGS) entry which is preliminary data.</text>
</comment>
<dbReference type="OrthoDB" id="420884at2759"/>
<keyword evidence="8" id="KW-0811">Translocation</keyword>
<dbReference type="GO" id="GO:0000822">
    <property type="term" value="F:inositol hexakisphosphate binding"/>
    <property type="evidence" value="ECO:0007669"/>
    <property type="project" value="TreeGrafter"/>
</dbReference>
<dbReference type="InterPro" id="IPR038506">
    <property type="entry name" value="GLE1-like_sf"/>
</dbReference>
<dbReference type="GO" id="GO:0015031">
    <property type="term" value="P:protein transport"/>
    <property type="evidence" value="ECO:0007669"/>
    <property type="project" value="UniProtKB-KW"/>
</dbReference>
<feature type="compositionally biased region" description="Basic and acidic residues" evidence="17">
    <location>
        <begin position="157"/>
        <end position="196"/>
    </location>
</feature>
<feature type="compositionally biased region" description="Low complexity" evidence="17">
    <location>
        <begin position="100"/>
        <end position="117"/>
    </location>
</feature>
<evidence type="ECO:0000256" key="1">
    <source>
        <dbReference type="ARBA" id="ARBA00004335"/>
    </source>
</evidence>
<dbReference type="CDD" id="cd22249">
    <property type="entry name" value="UDM1_RNF168_RNF169-like"/>
    <property type="match status" value="1"/>
</dbReference>
<evidence type="ECO:0000256" key="2">
    <source>
        <dbReference type="ARBA" id="ARBA00004567"/>
    </source>
</evidence>
<evidence type="ECO:0000313" key="19">
    <source>
        <dbReference type="Proteomes" id="UP000187013"/>
    </source>
</evidence>
<dbReference type="eggNOG" id="KOG2412">
    <property type="taxonomic scope" value="Eukaryota"/>
</dbReference>
<dbReference type="PANTHER" id="PTHR12960">
    <property type="entry name" value="GLE-1-RELATED"/>
    <property type="match status" value="1"/>
</dbReference>
<dbReference type="GO" id="GO:0016973">
    <property type="term" value="P:poly(A)+ mRNA export from nucleus"/>
    <property type="evidence" value="ECO:0007669"/>
    <property type="project" value="InterPro"/>
</dbReference>
<keyword evidence="5" id="KW-0813">Transport</keyword>
<organism evidence="18 19">
    <name type="scientific">Zygosaccharomyces rouxii</name>
    <dbReference type="NCBI Taxonomy" id="4956"/>
    <lineage>
        <taxon>Eukaryota</taxon>
        <taxon>Fungi</taxon>
        <taxon>Dikarya</taxon>
        <taxon>Ascomycota</taxon>
        <taxon>Saccharomycotina</taxon>
        <taxon>Saccharomycetes</taxon>
        <taxon>Saccharomycetales</taxon>
        <taxon>Saccharomycetaceae</taxon>
        <taxon>Zygosaccharomyces</taxon>
    </lineage>
</organism>
<dbReference type="Pfam" id="PF07817">
    <property type="entry name" value="GLE1"/>
    <property type="match status" value="1"/>
</dbReference>
<dbReference type="PANTHER" id="PTHR12960:SF0">
    <property type="entry name" value="MRNA EXPORT FACTOR GLE1"/>
    <property type="match status" value="1"/>
</dbReference>
<keyword evidence="7" id="KW-0653">Protein transport</keyword>
<feature type="region of interest" description="Disordered" evidence="17">
    <location>
        <begin position="147"/>
        <end position="196"/>
    </location>
</feature>
<name>A0A1Q2ZTL5_ZYGRO</name>
<sequence>MRFVLDELYDISDDEDVSPFSTDEPSPDEYTFVNEKEVDIPRLKLPRQHSRQSSEVSEKLDAEYEQLLSQLNLRAKLPTVESIPTVVPGSSGQASERSLENSASPSASASKFASSGSVVAHDTRDILSALANSLVSKMNQLDIDNSAQVQSVRNAKRKAEEDRRRKEEEARKHQEELAKRRREEEDAKKRQLEEERKRQEAERKLKEEKEQQEQRTRDEQEKALIAEQARRGKTVTDFKGIEKTFWHYKDKILQIKKEIVEPVKQMDVDTRNLISRHKRKINPKFGQLTNSNQQLQSIQMELFGLIDQTKANQLAYLWVLNFIAKALVHQSETEVRVKPESALPLAKLTLALMTRYPDLKELLMARLVKKCPFIIGYTCKIDTEKGRSNMGWKRNSDDKWEEDTSYDERMGGMVTLFAVITRLPLSVEVINQQQHPLPISYSWRLLARIANTSQDLLTNSHFVVLGSWWDAAALQFYQAYGKQAQKLLQLVGDNLTSAVAQQKYVGAARLRILMEEWQTSGIKSFPEMTD</sequence>
<dbReference type="GO" id="GO:0005543">
    <property type="term" value="F:phospholipid binding"/>
    <property type="evidence" value="ECO:0007669"/>
    <property type="project" value="TreeGrafter"/>
</dbReference>
<evidence type="ECO:0000256" key="17">
    <source>
        <dbReference type="SAM" id="MobiDB-lite"/>
    </source>
</evidence>
<dbReference type="GO" id="GO:0044614">
    <property type="term" value="C:nuclear pore cytoplasmic filaments"/>
    <property type="evidence" value="ECO:0007669"/>
    <property type="project" value="TreeGrafter"/>
</dbReference>
<dbReference type="GO" id="GO:0031965">
    <property type="term" value="C:nuclear membrane"/>
    <property type="evidence" value="ECO:0007669"/>
    <property type="project" value="UniProtKB-SubCell"/>
</dbReference>
<keyword evidence="9" id="KW-0175">Coiled coil</keyword>
<evidence type="ECO:0000256" key="13">
    <source>
        <dbReference type="ARBA" id="ARBA00026227"/>
    </source>
</evidence>
<evidence type="ECO:0000256" key="12">
    <source>
        <dbReference type="ARBA" id="ARBA00023242"/>
    </source>
</evidence>
<evidence type="ECO:0000256" key="3">
    <source>
        <dbReference type="ARBA" id="ARBA00004620"/>
    </source>
</evidence>
<comment type="subcellular location">
    <subcellularLocation>
        <location evidence="1">Nucleus membrane</location>
        <topology evidence="1">Peripheral membrane protein</topology>
        <orientation evidence="1">Cytoplasmic side</orientation>
    </subcellularLocation>
    <subcellularLocation>
        <location evidence="3">Nucleus membrane</location>
        <topology evidence="3">Peripheral membrane protein</topology>
        <orientation evidence="3">Nucleoplasmic side</orientation>
    </subcellularLocation>
    <subcellularLocation>
        <location evidence="2">Nucleus</location>
        <location evidence="2">Nuclear pore complex</location>
    </subcellularLocation>
</comment>
<evidence type="ECO:0000256" key="15">
    <source>
        <dbReference type="ARBA" id="ARBA00075092"/>
    </source>
</evidence>
<accession>A0A1Q2ZTL5</accession>
<keyword evidence="10" id="KW-0906">Nuclear pore complex</keyword>
<evidence type="ECO:0000256" key="4">
    <source>
        <dbReference type="ARBA" id="ARBA00011056"/>
    </source>
</evidence>
<keyword evidence="12" id="KW-0539">Nucleus</keyword>
<proteinExistence type="inferred from homology"/>
<dbReference type="AlphaFoldDB" id="A0A1Q2ZTL5"/>
<comment type="similarity">
    <text evidence="4">Belongs to the GLE1 family.</text>
</comment>
<dbReference type="Proteomes" id="UP000187013">
    <property type="component" value="Unassembled WGS sequence"/>
</dbReference>
<reference evidence="18 19" key="1">
    <citation type="submission" date="2016-08" db="EMBL/GenBank/DDBJ databases">
        <title>Draft genome sequence of allopolyploid Zygosaccharomyces rouxii.</title>
        <authorList>
            <person name="Watanabe J."/>
            <person name="Uehara K."/>
            <person name="Mogi Y."/>
            <person name="Tsukioka Y."/>
        </authorList>
    </citation>
    <scope>NUCLEOTIDE SEQUENCE [LARGE SCALE GENOMIC DNA]</scope>
    <source>
        <strain evidence="18 19">NBRC 110957</strain>
    </source>
</reference>
<feature type="region of interest" description="Disordered" evidence="17">
    <location>
        <begin position="79"/>
        <end position="119"/>
    </location>
</feature>
<evidence type="ECO:0000256" key="8">
    <source>
        <dbReference type="ARBA" id="ARBA00023010"/>
    </source>
</evidence>